<keyword evidence="1" id="KW-0805">Transcription regulation</keyword>
<protein>
    <submittedName>
        <fullName evidence="5">HTH-type transcriptional repressor YtrA</fullName>
    </submittedName>
</protein>
<dbReference type="PANTHER" id="PTHR38445">
    <property type="entry name" value="HTH-TYPE TRANSCRIPTIONAL REPRESSOR YTRA"/>
    <property type="match status" value="1"/>
</dbReference>
<reference evidence="5" key="1">
    <citation type="submission" date="2016-10" db="EMBL/GenBank/DDBJ databases">
        <title>Sequence of Gallionella enrichment culture.</title>
        <authorList>
            <person name="Poehlein A."/>
            <person name="Muehling M."/>
            <person name="Daniel R."/>
        </authorList>
    </citation>
    <scope>NUCLEOTIDE SEQUENCE</scope>
</reference>
<dbReference type="GO" id="GO:0003700">
    <property type="term" value="F:DNA-binding transcription factor activity"/>
    <property type="evidence" value="ECO:0007669"/>
    <property type="project" value="InterPro"/>
</dbReference>
<organism evidence="5">
    <name type="scientific">mine drainage metagenome</name>
    <dbReference type="NCBI Taxonomy" id="410659"/>
    <lineage>
        <taxon>unclassified sequences</taxon>
        <taxon>metagenomes</taxon>
        <taxon>ecological metagenomes</taxon>
    </lineage>
</organism>
<keyword evidence="3" id="KW-0804">Transcription</keyword>
<dbReference type="Gene3D" id="1.10.10.10">
    <property type="entry name" value="Winged helix-like DNA-binding domain superfamily/Winged helix DNA-binding domain"/>
    <property type="match status" value="1"/>
</dbReference>
<feature type="domain" description="HTH gntR-type" evidence="4">
    <location>
        <begin position="13"/>
        <end position="81"/>
    </location>
</feature>
<evidence type="ECO:0000256" key="3">
    <source>
        <dbReference type="ARBA" id="ARBA00023163"/>
    </source>
</evidence>
<dbReference type="EMBL" id="MLJW01000127">
    <property type="protein sequence ID" value="OIQ97828.1"/>
    <property type="molecule type" value="Genomic_DNA"/>
</dbReference>
<accession>A0A1J5S0K5</accession>
<comment type="caution">
    <text evidence="5">The sequence shown here is derived from an EMBL/GenBank/DDBJ whole genome shotgun (WGS) entry which is preliminary data.</text>
</comment>
<dbReference type="SMART" id="SM00345">
    <property type="entry name" value="HTH_GNTR"/>
    <property type="match status" value="1"/>
</dbReference>
<keyword evidence="2" id="KW-0238">DNA-binding</keyword>
<dbReference type="SUPFAM" id="SSF46785">
    <property type="entry name" value="Winged helix' DNA-binding domain"/>
    <property type="match status" value="1"/>
</dbReference>
<dbReference type="GO" id="GO:0003677">
    <property type="term" value="F:DNA binding"/>
    <property type="evidence" value="ECO:0007669"/>
    <property type="project" value="UniProtKB-KW"/>
</dbReference>
<dbReference type="PROSITE" id="PS50949">
    <property type="entry name" value="HTH_GNTR"/>
    <property type="match status" value="1"/>
</dbReference>
<gene>
    <name evidence="5" type="primary">ytrA_1</name>
    <name evidence="5" type="ORF">GALL_201530</name>
</gene>
<dbReference type="AlphaFoldDB" id="A0A1J5S0K5"/>
<dbReference type="PANTHER" id="PTHR38445:SF9">
    <property type="entry name" value="HTH-TYPE TRANSCRIPTIONAL REPRESSOR YTRA"/>
    <property type="match status" value="1"/>
</dbReference>
<dbReference type="InterPro" id="IPR036388">
    <property type="entry name" value="WH-like_DNA-bd_sf"/>
</dbReference>
<evidence type="ECO:0000313" key="5">
    <source>
        <dbReference type="EMBL" id="OIQ97828.1"/>
    </source>
</evidence>
<evidence type="ECO:0000256" key="2">
    <source>
        <dbReference type="ARBA" id="ARBA00023125"/>
    </source>
</evidence>
<proteinExistence type="predicted"/>
<evidence type="ECO:0000259" key="4">
    <source>
        <dbReference type="PROSITE" id="PS50949"/>
    </source>
</evidence>
<dbReference type="InterPro" id="IPR000524">
    <property type="entry name" value="Tscrpt_reg_HTH_GntR"/>
</dbReference>
<dbReference type="InterPro" id="IPR036390">
    <property type="entry name" value="WH_DNA-bd_sf"/>
</dbReference>
<dbReference type="Pfam" id="PF00392">
    <property type="entry name" value="GntR"/>
    <property type="match status" value="1"/>
</dbReference>
<name>A0A1J5S0K5_9ZZZZ</name>
<evidence type="ECO:0000256" key="1">
    <source>
        <dbReference type="ARBA" id="ARBA00023015"/>
    </source>
</evidence>
<sequence length="131" mass="14148">MTAMLRIDLASSVPVYEQIADGLRAEFVAATFQPGERLPTVRALAIDLGIHHNTVAQAYRQLAAEGWIELRRHHGAMAKPRSLPATPATSPDLFTRSLRELLAKALAGGVSRGLLARELSNAARRLDEGGL</sequence>
<dbReference type="CDD" id="cd07377">
    <property type="entry name" value="WHTH_GntR"/>
    <property type="match status" value="1"/>
</dbReference>